<evidence type="ECO:0000313" key="2">
    <source>
        <dbReference type="EMBL" id="AYN65227.1"/>
    </source>
</evidence>
<feature type="domain" description="YgjP-like metallopeptidase" evidence="1">
    <location>
        <begin position="30"/>
        <end position="230"/>
    </location>
</feature>
<dbReference type="InterPro" id="IPR002725">
    <property type="entry name" value="YgjP-like_metallopeptidase"/>
</dbReference>
<evidence type="ECO:0000259" key="1">
    <source>
        <dbReference type="Pfam" id="PF01863"/>
    </source>
</evidence>
<dbReference type="InterPro" id="IPR053136">
    <property type="entry name" value="UTP_pyrophosphatase-like"/>
</dbReference>
<gene>
    <name evidence="2" type="ORF">KN71_000675</name>
</gene>
<dbReference type="PANTHER" id="PTHR30399">
    <property type="entry name" value="UNCHARACTERIZED PROTEIN YGJP"/>
    <property type="match status" value="1"/>
</dbReference>
<reference evidence="2 3" key="2">
    <citation type="submission" date="2018-10" db="EMBL/GenBank/DDBJ databases">
        <title>Detection and isolation of Mycoplasma hominis as a predominant microorganism from pelvic cavity of patient with salpingitis and tubo-ovarian abscess.</title>
        <authorList>
            <person name="Guschin A.E."/>
            <person name="Khayrullina G.A."/>
            <person name="Rakovskaya I.V."/>
            <person name="Shelenkov A.A."/>
            <person name="Shagin D.A."/>
        </authorList>
    </citation>
    <scope>NUCLEOTIDE SEQUENCE [LARGE SCALE GENOMIC DNA]</scope>
    <source>
        <strain evidence="3">TOA</strain>
    </source>
</reference>
<organism evidence="2 3">
    <name type="scientific">Metamycoplasma hominis</name>
    <name type="common">Mycoplasma hominis</name>
    <dbReference type="NCBI Taxonomy" id="2098"/>
    <lineage>
        <taxon>Bacteria</taxon>
        <taxon>Bacillati</taxon>
        <taxon>Mycoplasmatota</taxon>
        <taxon>Mycoplasmoidales</taxon>
        <taxon>Metamycoplasmataceae</taxon>
        <taxon>Metamycoplasma</taxon>
    </lineage>
</organism>
<evidence type="ECO:0000313" key="3">
    <source>
        <dbReference type="Proteomes" id="UP000029712"/>
    </source>
</evidence>
<sequence length="234" mass="28297">MVTKKKYDGYLKYSKNNESELINYYLTNNKNIYLKLNKEQEIVAYVPRKYMNTIILDNFLKSSVPKLLEIKTKIEQKKILAIDIEKNKFYLWGKESKFLIQKNMLNLFELNKNLKILKQGIEFTLNKYLKKILLELSTSYVEKFCKLLCIPSESIKVRILKKNNAWGTNHFLKRTITFSDRLIFYRKEVLEYVACHEVVHFIYQNHSFEFWNMVKKYIPNFKQIKKELKDKIFI</sequence>
<dbReference type="Pfam" id="PF01863">
    <property type="entry name" value="YgjP-like"/>
    <property type="match status" value="1"/>
</dbReference>
<protein>
    <submittedName>
        <fullName evidence="2">DUF45 domain-containing protein</fullName>
    </submittedName>
</protein>
<name>A0A454C962_METHO</name>
<dbReference type="OrthoDB" id="9811177at2"/>
<dbReference type="PANTHER" id="PTHR30399:SF1">
    <property type="entry name" value="UTP PYROPHOSPHATASE"/>
    <property type="match status" value="1"/>
</dbReference>
<proteinExistence type="predicted"/>
<dbReference type="CDD" id="cd07344">
    <property type="entry name" value="M48_yhfN_like"/>
    <property type="match status" value="1"/>
</dbReference>
<dbReference type="AlphaFoldDB" id="A0A454C962"/>
<accession>A0A454C962</accession>
<dbReference type="EMBL" id="CP033021">
    <property type="protein sequence ID" value="AYN65227.1"/>
    <property type="molecule type" value="Genomic_DNA"/>
</dbReference>
<reference evidence="2 3" key="1">
    <citation type="submission" date="2014-08" db="EMBL/GenBank/DDBJ databases">
        <authorList>
            <person name="Kuleshov K."/>
            <person name="Dedkov V."/>
            <person name="Markelov M."/>
            <person name="Pimkina E."/>
        </authorList>
    </citation>
    <scope>NUCLEOTIDE SEQUENCE [LARGE SCALE GENOMIC DNA]</scope>
    <source>
        <strain evidence="3">TOA</strain>
    </source>
</reference>
<dbReference type="Gene3D" id="3.30.2010.10">
    <property type="entry name" value="Metalloproteases ('zincins'), catalytic domain"/>
    <property type="match status" value="1"/>
</dbReference>
<dbReference type="Proteomes" id="UP000029712">
    <property type="component" value="Chromosome"/>
</dbReference>
<dbReference type="RefSeq" id="WP_036439209.1">
    <property type="nucleotide sequence ID" value="NZ_CP033021.1"/>
</dbReference>